<gene>
    <name evidence="6" type="primary">Necator_chrI.g850</name>
    <name evidence="6" type="ORF">RB195_004727</name>
</gene>
<dbReference type="EMBL" id="JAVFWL010000001">
    <property type="protein sequence ID" value="KAK6726570.1"/>
    <property type="molecule type" value="Genomic_DNA"/>
</dbReference>
<name>A0ABR1BMX1_NECAM</name>
<dbReference type="PANTHER" id="PTHR45911">
    <property type="entry name" value="C2 DOMAIN-CONTAINING PROTEIN"/>
    <property type="match status" value="1"/>
</dbReference>
<dbReference type="CDD" id="cd08376">
    <property type="entry name" value="C2B_MCTP_PRT"/>
    <property type="match status" value="1"/>
</dbReference>
<dbReference type="InterPro" id="IPR035892">
    <property type="entry name" value="C2_domain_sf"/>
</dbReference>
<keyword evidence="4" id="KW-0812">Transmembrane</keyword>
<evidence type="ECO:0000313" key="7">
    <source>
        <dbReference type="Proteomes" id="UP001303046"/>
    </source>
</evidence>
<feature type="domain" description="C2" evidence="5">
    <location>
        <begin position="472"/>
        <end position="587"/>
    </location>
</feature>
<dbReference type="SUPFAM" id="SSF49562">
    <property type="entry name" value="C2 domain (Calcium/lipid-binding domain, CaLB)"/>
    <property type="match status" value="3"/>
</dbReference>
<keyword evidence="7" id="KW-1185">Reference proteome</keyword>
<evidence type="ECO:0000256" key="3">
    <source>
        <dbReference type="SAM" id="MobiDB-lite"/>
    </source>
</evidence>
<evidence type="ECO:0000256" key="4">
    <source>
        <dbReference type="SAM" id="Phobius"/>
    </source>
</evidence>
<comment type="caution">
    <text evidence="6">The sequence shown here is derived from an EMBL/GenBank/DDBJ whole genome shotgun (WGS) entry which is preliminary data.</text>
</comment>
<organism evidence="6 7">
    <name type="scientific">Necator americanus</name>
    <name type="common">Human hookworm</name>
    <dbReference type="NCBI Taxonomy" id="51031"/>
    <lineage>
        <taxon>Eukaryota</taxon>
        <taxon>Metazoa</taxon>
        <taxon>Ecdysozoa</taxon>
        <taxon>Nematoda</taxon>
        <taxon>Chromadorea</taxon>
        <taxon>Rhabditida</taxon>
        <taxon>Rhabditina</taxon>
        <taxon>Rhabditomorpha</taxon>
        <taxon>Strongyloidea</taxon>
        <taxon>Ancylostomatidae</taxon>
        <taxon>Bunostominae</taxon>
        <taxon>Necator</taxon>
    </lineage>
</organism>
<feature type="region of interest" description="Disordered" evidence="3">
    <location>
        <begin position="106"/>
        <end position="129"/>
    </location>
</feature>
<protein>
    <recommendedName>
        <fullName evidence="5">C2 domain-containing protein</fullName>
    </recommendedName>
</protein>
<sequence>MARPRVSWRSTTAIPEDSDVVNEPLQQQGEVKSAGCSPMFQRRRKLLGCAGPSLDSSYQLNEIVEVGELVAEMSPRARRSRLRKIFASLTPTNRTNLNRDPLAFKRNTIPNGTDITTPESDPYRKPKSLSSFDLDRRIDENDILTVCEEVEKEEKTTPVETEMPSKTVEDDEIKYVTLLVKIRLKEGQNLAIRDASGSSDPYVKFKYKDRIVYKSSTIFKNLNPIWDEEFQMLAEDMTSPISIEVYDYDRFCTDDFMGCASIDISQVKWFQPSEKIVDLVDDASPTEELGTISLTISVVPLTMDEKDEFVQKSVRGVLSEVAKKKEKLVQMWVSVVNIVLVEGRNLNPNYNSTALPDPYCKFKLGCEKYKSKICNRCSDPKWIEQFDLHIYEFGSETLEVMCQDKRTTSCIGRIAVDLHAFPRDQTIQKWYNLEDACGSLLLLITVSGSHSKDSVVDLTEFNQNDLRNSMVERYDLLHTFDDIKDIGQLTVKVFRAEDLQAKDLGGKSDPFAVLELVNTRLQTHTEYRTLNPQWNKLFTFSVKDIHTCLEVTVYDEDPNNKFEFLGKVVIPLMSIKNCERRWYALKDKKLNTRVKGEILLELDVIWNPLRAAIRTFNPRERKFIEVEKKFKAGLFRNTVLELKEFGLTVVDYKNYIESCFDWHSTTRSITAFSIFVVSVYYFELYHIPLLLLLLFAKCLIYKRVAEELSPRYDNISLRYDEDGEEEKDLPTPTKQTHNSSTKSKDKESSSSSIRDTLSSVQETLTVVQNTLVFICALLQRVRNTFNFSSPWLSWLAIAVLSVVTVLLYFVPLRWIIMIWGINKFTKKLRNPHYIDNNEVLDYLSRVPCDKELREWREFKVTPSSNGREKEKKPK</sequence>
<accession>A0ABR1BMX1</accession>
<dbReference type="CDD" id="cd08377">
    <property type="entry name" value="C2C_MCTP_PRT"/>
    <property type="match status" value="1"/>
</dbReference>
<evidence type="ECO:0000313" key="6">
    <source>
        <dbReference type="EMBL" id="KAK6726570.1"/>
    </source>
</evidence>
<dbReference type="CDD" id="cd04042">
    <property type="entry name" value="C2A_MCTP_PRT"/>
    <property type="match status" value="1"/>
</dbReference>
<feature type="region of interest" description="Disordered" evidence="3">
    <location>
        <begin position="723"/>
        <end position="753"/>
    </location>
</feature>
<reference evidence="6 7" key="1">
    <citation type="submission" date="2023-08" db="EMBL/GenBank/DDBJ databases">
        <title>A Necator americanus chromosomal reference genome.</title>
        <authorList>
            <person name="Ilik V."/>
            <person name="Petrzelkova K.J."/>
            <person name="Pardy F."/>
            <person name="Fuh T."/>
            <person name="Niatou-Singa F.S."/>
            <person name="Gouil Q."/>
            <person name="Baker L."/>
            <person name="Ritchie M.E."/>
            <person name="Jex A.R."/>
            <person name="Gazzola D."/>
            <person name="Li H."/>
            <person name="Toshio Fujiwara R."/>
            <person name="Zhan B."/>
            <person name="Aroian R.V."/>
            <person name="Pafco B."/>
            <person name="Schwarz E.M."/>
        </authorList>
    </citation>
    <scope>NUCLEOTIDE SEQUENCE [LARGE SCALE GENOMIC DNA]</scope>
    <source>
        <strain evidence="6 7">Aroian</strain>
        <tissue evidence="6">Whole animal</tissue>
    </source>
</reference>
<dbReference type="InterPro" id="IPR000008">
    <property type="entry name" value="C2_dom"/>
</dbReference>
<keyword evidence="4" id="KW-0472">Membrane</keyword>
<dbReference type="SMART" id="SM00239">
    <property type="entry name" value="C2"/>
    <property type="match status" value="3"/>
</dbReference>
<dbReference type="PROSITE" id="PS50004">
    <property type="entry name" value="C2"/>
    <property type="match status" value="3"/>
</dbReference>
<feature type="transmembrane region" description="Helical" evidence="4">
    <location>
        <begin position="791"/>
        <end position="819"/>
    </location>
</feature>
<keyword evidence="2" id="KW-0106">Calcium</keyword>
<feature type="domain" description="C2" evidence="5">
    <location>
        <begin position="317"/>
        <end position="431"/>
    </location>
</feature>
<keyword evidence="1" id="KW-0479">Metal-binding</keyword>
<evidence type="ECO:0000256" key="1">
    <source>
        <dbReference type="ARBA" id="ARBA00022723"/>
    </source>
</evidence>
<dbReference type="Pfam" id="PF00168">
    <property type="entry name" value="C2"/>
    <property type="match status" value="3"/>
</dbReference>
<dbReference type="Proteomes" id="UP001303046">
    <property type="component" value="Unassembled WGS sequence"/>
</dbReference>
<keyword evidence="4" id="KW-1133">Transmembrane helix</keyword>
<dbReference type="PANTHER" id="PTHR45911:SF4">
    <property type="entry name" value="MULTIPLE C2 AND TRANSMEMBRANE DOMAIN-CONTAINING PROTEIN"/>
    <property type="match status" value="1"/>
</dbReference>
<evidence type="ECO:0000256" key="2">
    <source>
        <dbReference type="ARBA" id="ARBA00022837"/>
    </source>
</evidence>
<dbReference type="PRINTS" id="PR00360">
    <property type="entry name" value="C2DOMAIN"/>
</dbReference>
<evidence type="ECO:0000259" key="5">
    <source>
        <dbReference type="PROSITE" id="PS50004"/>
    </source>
</evidence>
<feature type="compositionally biased region" description="Polar residues" evidence="3">
    <location>
        <begin position="108"/>
        <end position="119"/>
    </location>
</feature>
<feature type="transmembrane region" description="Helical" evidence="4">
    <location>
        <begin position="669"/>
        <end position="695"/>
    </location>
</feature>
<feature type="domain" description="C2" evidence="5">
    <location>
        <begin position="160"/>
        <end position="277"/>
    </location>
</feature>
<proteinExistence type="predicted"/>
<dbReference type="Gene3D" id="2.60.40.150">
    <property type="entry name" value="C2 domain"/>
    <property type="match status" value="3"/>
</dbReference>